<keyword evidence="5" id="KW-1185">Reference proteome</keyword>
<dbReference type="InterPro" id="IPR043128">
    <property type="entry name" value="Rev_trsase/Diguanyl_cyclase"/>
</dbReference>
<organism evidence="4 5">
    <name type="scientific">Lithospermum erythrorhizon</name>
    <name type="common">Purple gromwell</name>
    <name type="synonym">Lithospermum officinale var. erythrorhizon</name>
    <dbReference type="NCBI Taxonomy" id="34254"/>
    <lineage>
        <taxon>Eukaryota</taxon>
        <taxon>Viridiplantae</taxon>
        <taxon>Streptophyta</taxon>
        <taxon>Embryophyta</taxon>
        <taxon>Tracheophyta</taxon>
        <taxon>Spermatophyta</taxon>
        <taxon>Magnoliopsida</taxon>
        <taxon>eudicotyledons</taxon>
        <taxon>Gunneridae</taxon>
        <taxon>Pentapetalae</taxon>
        <taxon>asterids</taxon>
        <taxon>lamiids</taxon>
        <taxon>Boraginales</taxon>
        <taxon>Boraginaceae</taxon>
        <taxon>Boraginoideae</taxon>
        <taxon>Lithospermeae</taxon>
        <taxon>Lithospermum</taxon>
    </lineage>
</organism>
<reference evidence="4 5" key="1">
    <citation type="submission" date="2024-01" db="EMBL/GenBank/DDBJ databases">
        <title>The complete chloroplast genome sequence of Lithospermum erythrorhizon: insights into the phylogenetic relationship among Boraginaceae species and the maternal lineages of purple gromwells.</title>
        <authorList>
            <person name="Okada T."/>
            <person name="Watanabe K."/>
        </authorList>
    </citation>
    <scope>NUCLEOTIDE SEQUENCE [LARGE SCALE GENOMIC DNA]</scope>
</reference>
<name>A0AAV3PS89_LITER</name>
<gene>
    <name evidence="4" type="ORF">LIER_43282</name>
</gene>
<dbReference type="PANTHER" id="PTHR37984">
    <property type="entry name" value="PROTEIN CBG26694"/>
    <property type="match status" value="1"/>
</dbReference>
<dbReference type="InterPro" id="IPR041577">
    <property type="entry name" value="RT_RNaseH_2"/>
</dbReference>
<comment type="caution">
    <text evidence="4">The sequence shown here is derived from an EMBL/GenBank/DDBJ whole genome shotgun (WGS) entry which is preliminary data.</text>
</comment>
<dbReference type="InterPro" id="IPR000477">
    <property type="entry name" value="RT_dom"/>
</dbReference>
<sequence length="350" mass="40227">MTPEDEEKTAFITGYGLYYWKVMPLGLKNAGATYQRTVNSIFVAQIGRNMEIYVDDMLVKSKERADHLENLRKTFNKLRESRLKINPEKCSFGVMSGRFLGYMISKRGIEPNPDKIEALLMMRPPNNYKEVQKLTRCLAALNRFISKLGERILRFLNNLRCMSKENFSWDEDSKEAFEELKRYLGSPQLLSRPEVGEQLQLYLTISDVAVSSVILREVEGVQKPIYYVSHVLRYAEERYPIIDKAAFTLVISTRKLKAYFESHPIQVVTNQPLKRVLSSPSLSRQLTTCVIELSEFEISYVPRTSVKVHALVDFVTECTARPPPIIQGPRADDQSLAKPDWVIVCGWSLQ</sequence>
<evidence type="ECO:0000256" key="1">
    <source>
        <dbReference type="ARBA" id="ARBA00023268"/>
    </source>
</evidence>
<keyword evidence="1" id="KW-0511">Multifunctional enzyme</keyword>
<evidence type="ECO:0000313" key="4">
    <source>
        <dbReference type="EMBL" id="GAA0154604.1"/>
    </source>
</evidence>
<protein>
    <recommendedName>
        <fullName evidence="6">Reverse transcriptase domain-containing protein</fullName>
    </recommendedName>
</protein>
<dbReference type="PANTHER" id="PTHR37984:SF5">
    <property type="entry name" value="PROTEIN NYNRIN-LIKE"/>
    <property type="match status" value="1"/>
</dbReference>
<dbReference type="SUPFAM" id="SSF56672">
    <property type="entry name" value="DNA/RNA polymerases"/>
    <property type="match status" value="1"/>
</dbReference>
<proteinExistence type="predicted"/>
<evidence type="ECO:0000313" key="5">
    <source>
        <dbReference type="Proteomes" id="UP001454036"/>
    </source>
</evidence>
<evidence type="ECO:0000259" key="2">
    <source>
        <dbReference type="Pfam" id="PF00078"/>
    </source>
</evidence>
<dbReference type="EMBL" id="BAABME010033970">
    <property type="protein sequence ID" value="GAA0154604.1"/>
    <property type="molecule type" value="Genomic_DNA"/>
</dbReference>
<dbReference type="InterPro" id="IPR043502">
    <property type="entry name" value="DNA/RNA_pol_sf"/>
</dbReference>
<dbReference type="InterPro" id="IPR050951">
    <property type="entry name" value="Retrovirus_Pol_polyprotein"/>
</dbReference>
<accession>A0AAV3PS89</accession>
<dbReference type="Gene3D" id="3.30.70.270">
    <property type="match status" value="2"/>
</dbReference>
<feature type="domain" description="Reverse transcriptase" evidence="2">
    <location>
        <begin position="3"/>
        <end position="104"/>
    </location>
</feature>
<dbReference type="AlphaFoldDB" id="A0AAV3PS89"/>
<dbReference type="Pfam" id="PF00078">
    <property type="entry name" value="RVT_1"/>
    <property type="match status" value="1"/>
</dbReference>
<evidence type="ECO:0000259" key="3">
    <source>
        <dbReference type="Pfam" id="PF17919"/>
    </source>
</evidence>
<evidence type="ECO:0008006" key="6">
    <source>
        <dbReference type="Google" id="ProtNLM"/>
    </source>
</evidence>
<dbReference type="GO" id="GO:0003824">
    <property type="term" value="F:catalytic activity"/>
    <property type="evidence" value="ECO:0007669"/>
    <property type="project" value="UniProtKB-KW"/>
</dbReference>
<dbReference type="Pfam" id="PF17919">
    <property type="entry name" value="RT_RNaseH_2"/>
    <property type="match status" value="1"/>
</dbReference>
<feature type="domain" description="Reverse transcriptase/retrotransposon-derived protein RNase H-like" evidence="3">
    <location>
        <begin position="169"/>
        <end position="267"/>
    </location>
</feature>
<dbReference type="CDD" id="cd01647">
    <property type="entry name" value="RT_LTR"/>
    <property type="match status" value="1"/>
</dbReference>
<dbReference type="Proteomes" id="UP001454036">
    <property type="component" value="Unassembled WGS sequence"/>
</dbReference>